<feature type="transmembrane region" description="Helical" evidence="17">
    <location>
        <begin position="156"/>
        <end position="181"/>
    </location>
</feature>
<dbReference type="EMBL" id="JBHUMY010000007">
    <property type="protein sequence ID" value="MFD2660293.1"/>
    <property type="molecule type" value="Genomic_DNA"/>
</dbReference>
<evidence type="ECO:0000313" key="20">
    <source>
        <dbReference type="EMBL" id="MFD2660293.1"/>
    </source>
</evidence>
<evidence type="ECO:0000313" key="21">
    <source>
        <dbReference type="Proteomes" id="UP001597493"/>
    </source>
</evidence>
<dbReference type="PANTHER" id="PTHR45528">
    <property type="entry name" value="SENSOR HISTIDINE KINASE CPXA"/>
    <property type="match status" value="1"/>
</dbReference>
<feature type="domain" description="HAMP" evidence="19">
    <location>
        <begin position="178"/>
        <end position="231"/>
    </location>
</feature>
<gene>
    <name evidence="20" type="ORF">ACFSW5_08405</name>
</gene>
<evidence type="ECO:0000256" key="9">
    <source>
        <dbReference type="ARBA" id="ARBA00022777"/>
    </source>
</evidence>
<dbReference type="SUPFAM" id="SSF55874">
    <property type="entry name" value="ATPase domain of HSP90 chaperone/DNA topoisomerase II/histidine kinase"/>
    <property type="match status" value="1"/>
</dbReference>
<keyword evidence="5" id="KW-0597">Phosphoprotein</keyword>
<keyword evidence="6" id="KW-0808">Transferase</keyword>
<keyword evidence="9 20" id="KW-0418">Kinase</keyword>
<evidence type="ECO:0000256" key="6">
    <source>
        <dbReference type="ARBA" id="ARBA00022679"/>
    </source>
</evidence>
<evidence type="ECO:0000256" key="2">
    <source>
        <dbReference type="ARBA" id="ARBA00004651"/>
    </source>
</evidence>
<dbReference type="CDD" id="cd00082">
    <property type="entry name" value="HisKA"/>
    <property type="match status" value="1"/>
</dbReference>
<evidence type="ECO:0000256" key="17">
    <source>
        <dbReference type="SAM" id="Phobius"/>
    </source>
</evidence>
<accession>A0ABW5QX27</accession>
<evidence type="ECO:0000256" key="1">
    <source>
        <dbReference type="ARBA" id="ARBA00000085"/>
    </source>
</evidence>
<organism evidence="20 21">
    <name type="scientific">Paenibacillus thailandensis</name>
    <dbReference type="NCBI Taxonomy" id="393250"/>
    <lineage>
        <taxon>Bacteria</taxon>
        <taxon>Bacillati</taxon>
        <taxon>Bacillota</taxon>
        <taxon>Bacilli</taxon>
        <taxon>Bacillales</taxon>
        <taxon>Paenibacillaceae</taxon>
        <taxon>Paenibacillus</taxon>
    </lineage>
</organism>
<protein>
    <recommendedName>
        <fullName evidence="16">Heme sensor protein HssS</fullName>
        <ecNumber evidence="3">2.7.13.3</ecNumber>
    </recommendedName>
</protein>
<dbReference type="RefSeq" id="WP_379271386.1">
    <property type="nucleotide sequence ID" value="NZ_JBHUGT010000005.1"/>
</dbReference>
<dbReference type="InterPro" id="IPR005467">
    <property type="entry name" value="His_kinase_dom"/>
</dbReference>
<keyword evidence="14 17" id="KW-0472">Membrane</keyword>
<dbReference type="Pfam" id="PF02518">
    <property type="entry name" value="HATPase_c"/>
    <property type="match status" value="1"/>
</dbReference>
<dbReference type="SMART" id="SM00304">
    <property type="entry name" value="HAMP"/>
    <property type="match status" value="1"/>
</dbReference>
<comment type="catalytic activity">
    <reaction evidence="1">
        <text>ATP + protein L-histidine = ADP + protein N-phospho-L-histidine.</text>
        <dbReference type="EC" id="2.7.13.3"/>
    </reaction>
</comment>
<evidence type="ECO:0000256" key="13">
    <source>
        <dbReference type="ARBA" id="ARBA00023026"/>
    </source>
</evidence>
<evidence type="ECO:0000256" key="11">
    <source>
        <dbReference type="ARBA" id="ARBA00022989"/>
    </source>
</evidence>
<dbReference type="PRINTS" id="PR00344">
    <property type="entry name" value="BCTRLSENSOR"/>
</dbReference>
<dbReference type="SMART" id="SM00387">
    <property type="entry name" value="HATPase_c"/>
    <property type="match status" value="1"/>
</dbReference>
<dbReference type="Proteomes" id="UP001597493">
    <property type="component" value="Unassembled WGS sequence"/>
</dbReference>
<name>A0ABW5QX27_9BACL</name>
<sequence length="471" mass="53569">MIGKSLYVRIVATFVAAVLLGVSCAYLYMIVVNKDRIRDSFYTQLEGYAEDVASIYEMFDIEQAEYYMKNKHYRNNFRVSIFDAEGRLTRYGNADSSLQLLAGKQDILNVLQGVSYKRFLDADGIAEVGIPLRIDGETYAMVITMMNEDMGMEWRFLIIQDMGIFLAAGSLFVVLAATFLVRPLIGMKEAMERIARGEFDIDLKWTRRKDEIGDLARSFDNMAREIKQMEEMRQSFVSNVSHEIQSPLTTISGFSKTLQRPDIPEETRQRYLRIIHNESERLSRLSDSLLQLASLDSEHHPFERTRFDLAEQLREVVLACEPHWSAKKLNVKLRLHGEVIVYADADQLNQVWLNLVGNSIKFTPEGGSIELAVKSAGERVAVTVSDTGSGIRPEDRERIFERFYKGDQSRDKKVPGSGLGLAIVKKIVTLHGGTVQARPRASGGTEVTVSIPSGLKELRRQEELRERFRLY</sequence>
<reference evidence="21" key="1">
    <citation type="journal article" date="2019" name="Int. J. Syst. Evol. Microbiol.">
        <title>The Global Catalogue of Microorganisms (GCM) 10K type strain sequencing project: providing services to taxonomists for standard genome sequencing and annotation.</title>
        <authorList>
            <consortium name="The Broad Institute Genomics Platform"/>
            <consortium name="The Broad Institute Genome Sequencing Center for Infectious Disease"/>
            <person name="Wu L."/>
            <person name="Ma J."/>
        </authorList>
    </citation>
    <scope>NUCLEOTIDE SEQUENCE [LARGE SCALE GENOMIC DNA]</scope>
    <source>
        <strain evidence="21">TISTR 1827</strain>
    </source>
</reference>
<evidence type="ECO:0000256" key="3">
    <source>
        <dbReference type="ARBA" id="ARBA00012438"/>
    </source>
</evidence>
<evidence type="ECO:0000256" key="7">
    <source>
        <dbReference type="ARBA" id="ARBA00022692"/>
    </source>
</evidence>
<dbReference type="InterPro" id="IPR036097">
    <property type="entry name" value="HisK_dim/P_sf"/>
</dbReference>
<evidence type="ECO:0000256" key="12">
    <source>
        <dbReference type="ARBA" id="ARBA00023012"/>
    </source>
</evidence>
<comment type="function">
    <text evidence="15">Member of the two-component regulatory system HssS/HssR involved in intracellular heme homeostasis and tempering of staphylococcal virulence. HssS functions as a heme sensor histidine kinase which is autophosphorylated at a histidine residue and transfers its phosphate group to an aspartate residue of HssR. HssR/HssS activates the expression of hrtAB, an efflux pump, in response to extracellular heme, hemin, hemoglobin or blood.</text>
</comment>
<feature type="domain" description="Histidine kinase" evidence="18">
    <location>
        <begin position="239"/>
        <end position="455"/>
    </location>
</feature>
<dbReference type="InterPro" id="IPR003661">
    <property type="entry name" value="HisK_dim/P_dom"/>
</dbReference>
<proteinExistence type="predicted"/>
<dbReference type="SMART" id="SM00388">
    <property type="entry name" value="HisKA"/>
    <property type="match status" value="1"/>
</dbReference>
<keyword evidence="10" id="KW-0067">ATP-binding</keyword>
<keyword evidence="11 17" id="KW-1133">Transmembrane helix</keyword>
<dbReference type="Gene3D" id="3.30.565.10">
    <property type="entry name" value="Histidine kinase-like ATPase, C-terminal domain"/>
    <property type="match status" value="1"/>
</dbReference>
<dbReference type="PROSITE" id="PS50109">
    <property type="entry name" value="HIS_KIN"/>
    <property type="match status" value="1"/>
</dbReference>
<dbReference type="InterPro" id="IPR036890">
    <property type="entry name" value="HATPase_C_sf"/>
</dbReference>
<dbReference type="PANTHER" id="PTHR45528:SF11">
    <property type="entry name" value="HISTIDINE KINASE"/>
    <property type="match status" value="1"/>
</dbReference>
<dbReference type="InterPro" id="IPR004358">
    <property type="entry name" value="Sig_transdc_His_kin-like_C"/>
</dbReference>
<dbReference type="CDD" id="cd00075">
    <property type="entry name" value="HATPase"/>
    <property type="match status" value="1"/>
</dbReference>
<keyword evidence="12" id="KW-0902">Two-component regulatory system</keyword>
<dbReference type="CDD" id="cd06225">
    <property type="entry name" value="HAMP"/>
    <property type="match status" value="1"/>
</dbReference>
<evidence type="ECO:0000256" key="10">
    <source>
        <dbReference type="ARBA" id="ARBA00022840"/>
    </source>
</evidence>
<dbReference type="EC" id="2.7.13.3" evidence="3"/>
<comment type="subcellular location">
    <subcellularLocation>
        <location evidence="2">Cell membrane</location>
        <topology evidence="2">Multi-pass membrane protein</topology>
    </subcellularLocation>
</comment>
<keyword evidence="4" id="KW-1003">Cell membrane</keyword>
<comment type="caution">
    <text evidence="20">The sequence shown here is derived from an EMBL/GenBank/DDBJ whole genome shotgun (WGS) entry which is preliminary data.</text>
</comment>
<evidence type="ECO:0000256" key="4">
    <source>
        <dbReference type="ARBA" id="ARBA00022475"/>
    </source>
</evidence>
<keyword evidence="7 17" id="KW-0812">Transmembrane</keyword>
<dbReference type="Gene3D" id="1.10.287.130">
    <property type="match status" value="1"/>
</dbReference>
<dbReference type="Pfam" id="PF00672">
    <property type="entry name" value="HAMP"/>
    <property type="match status" value="1"/>
</dbReference>
<keyword evidence="21" id="KW-1185">Reference proteome</keyword>
<dbReference type="InterPro" id="IPR003594">
    <property type="entry name" value="HATPase_dom"/>
</dbReference>
<dbReference type="GO" id="GO:0016301">
    <property type="term" value="F:kinase activity"/>
    <property type="evidence" value="ECO:0007669"/>
    <property type="project" value="UniProtKB-KW"/>
</dbReference>
<evidence type="ECO:0000256" key="16">
    <source>
        <dbReference type="ARBA" id="ARBA00040841"/>
    </source>
</evidence>
<dbReference type="Pfam" id="PF00512">
    <property type="entry name" value="HisKA"/>
    <property type="match status" value="1"/>
</dbReference>
<evidence type="ECO:0000259" key="18">
    <source>
        <dbReference type="PROSITE" id="PS50109"/>
    </source>
</evidence>
<evidence type="ECO:0000259" key="19">
    <source>
        <dbReference type="PROSITE" id="PS50885"/>
    </source>
</evidence>
<dbReference type="PROSITE" id="PS51257">
    <property type="entry name" value="PROKAR_LIPOPROTEIN"/>
    <property type="match status" value="1"/>
</dbReference>
<dbReference type="PROSITE" id="PS50885">
    <property type="entry name" value="HAMP"/>
    <property type="match status" value="1"/>
</dbReference>
<evidence type="ECO:0000256" key="15">
    <source>
        <dbReference type="ARBA" id="ARBA00037219"/>
    </source>
</evidence>
<dbReference type="InterPro" id="IPR050398">
    <property type="entry name" value="HssS/ArlS-like"/>
</dbReference>
<dbReference type="SUPFAM" id="SSF47384">
    <property type="entry name" value="Homodimeric domain of signal transducing histidine kinase"/>
    <property type="match status" value="1"/>
</dbReference>
<keyword evidence="13" id="KW-0843">Virulence</keyword>
<keyword evidence="8" id="KW-0547">Nucleotide-binding</keyword>
<dbReference type="SUPFAM" id="SSF158472">
    <property type="entry name" value="HAMP domain-like"/>
    <property type="match status" value="1"/>
</dbReference>
<dbReference type="InterPro" id="IPR003660">
    <property type="entry name" value="HAMP_dom"/>
</dbReference>
<evidence type="ECO:0000256" key="14">
    <source>
        <dbReference type="ARBA" id="ARBA00023136"/>
    </source>
</evidence>
<feature type="transmembrane region" description="Helical" evidence="17">
    <location>
        <begin position="6"/>
        <end position="28"/>
    </location>
</feature>
<dbReference type="Gene3D" id="1.10.8.500">
    <property type="entry name" value="HAMP domain in histidine kinase"/>
    <property type="match status" value="1"/>
</dbReference>
<evidence type="ECO:0000256" key="8">
    <source>
        <dbReference type="ARBA" id="ARBA00022741"/>
    </source>
</evidence>
<evidence type="ECO:0000256" key="5">
    <source>
        <dbReference type="ARBA" id="ARBA00022553"/>
    </source>
</evidence>